<protein>
    <submittedName>
        <fullName evidence="2">Uncharacterized protein</fullName>
    </submittedName>
</protein>
<dbReference type="AlphaFoldDB" id="A0A7R8VD75"/>
<name>A0A7R8VD75_TIMDO</name>
<gene>
    <name evidence="2" type="ORF">TDIB3V08_LOCUS2519</name>
</gene>
<proteinExistence type="predicted"/>
<feature type="region of interest" description="Disordered" evidence="1">
    <location>
        <begin position="100"/>
        <end position="124"/>
    </location>
</feature>
<organism evidence="2">
    <name type="scientific">Timema douglasi</name>
    <name type="common">Walking stick</name>
    <dbReference type="NCBI Taxonomy" id="61478"/>
    <lineage>
        <taxon>Eukaryota</taxon>
        <taxon>Metazoa</taxon>
        <taxon>Ecdysozoa</taxon>
        <taxon>Arthropoda</taxon>
        <taxon>Hexapoda</taxon>
        <taxon>Insecta</taxon>
        <taxon>Pterygota</taxon>
        <taxon>Neoptera</taxon>
        <taxon>Polyneoptera</taxon>
        <taxon>Phasmatodea</taxon>
        <taxon>Timematodea</taxon>
        <taxon>Timematoidea</taxon>
        <taxon>Timematidae</taxon>
        <taxon>Timema</taxon>
    </lineage>
</organism>
<evidence type="ECO:0000256" key="1">
    <source>
        <dbReference type="SAM" id="MobiDB-lite"/>
    </source>
</evidence>
<feature type="compositionally biased region" description="Polar residues" evidence="1">
    <location>
        <begin position="104"/>
        <end position="124"/>
    </location>
</feature>
<accession>A0A7R8VD75</accession>
<dbReference type="EMBL" id="OA565032">
    <property type="protein sequence ID" value="CAD7196163.1"/>
    <property type="molecule type" value="Genomic_DNA"/>
</dbReference>
<sequence>MMGKVETFKGGKGMSRKGESFCDGKRGNVECGDGTYKKVESFLTGNVGVLKVERQCVARRRVSTPSVASHLGVVPLRPPNMPVVGGALPLCGDTLGDRHAVNGEATNHSNGFSTTASLSFDPSK</sequence>
<evidence type="ECO:0000313" key="2">
    <source>
        <dbReference type="EMBL" id="CAD7196163.1"/>
    </source>
</evidence>
<reference evidence="2" key="1">
    <citation type="submission" date="2020-11" db="EMBL/GenBank/DDBJ databases">
        <authorList>
            <person name="Tran Van P."/>
        </authorList>
    </citation>
    <scope>NUCLEOTIDE SEQUENCE</scope>
</reference>